<gene>
    <name evidence="6" type="ORF">NSK_007129</name>
</gene>
<protein>
    <recommendedName>
        <fullName evidence="8">Coiled-coil domain-containing protein 47</fullName>
    </recommendedName>
</protein>
<dbReference type="GO" id="GO:0016020">
    <property type="term" value="C:membrane"/>
    <property type="evidence" value="ECO:0007669"/>
    <property type="project" value="UniProtKB-SubCell"/>
</dbReference>
<proteinExistence type="predicted"/>
<evidence type="ECO:0000256" key="3">
    <source>
        <dbReference type="ARBA" id="ARBA00022989"/>
    </source>
</evidence>
<comment type="subcellular location">
    <subcellularLocation>
        <location evidence="1">Membrane</location>
        <topology evidence="1">Single-pass membrane protein</topology>
    </subcellularLocation>
</comment>
<keyword evidence="3" id="KW-1133">Transmembrane helix</keyword>
<keyword evidence="7" id="KW-1185">Reference proteome</keyword>
<organism evidence="6 7">
    <name type="scientific">Nannochloropsis salina CCMP1776</name>
    <dbReference type="NCBI Taxonomy" id="1027361"/>
    <lineage>
        <taxon>Eukaryota</taxon>
        <taxon>Sar</taxon>
        <taxon>Stramenopiles</taxon>
        <taxon>Ochrophyta</taxon>
        <taxon>Eustigmatophyceae</taxon>
        <taxon>Eustigmatales</taxon>
        <taxon>Monodopsidaceae</taxon>
        <taxon>Microchloropsis</taxon>
        <taxon>Microchloropsis salina</taxon>
    </lineage>
</organism>
<dbReference type="GO" id="GO:0005783">
    <property type="term" value="C:endoplasmic reticulum"/>
    <property type="evidence" value="ECO:0007669"/>
    <property type="project" value="InterPro"/>
</dbReference>
<dbReference type="AlphaFoldDB" id="A0A4D9CRP1"/>
<dbReference type="OrthoDB" id="10039147at2759"/>
<accession>A0A4D9CRP1</accession>
<dbReference type="GO" id="GO:0005509">
    <property type="term" value="F:calcium ion binding"/>
    <property type="evidence" value="ECO:0007669"/>
    <property type="project" value="InterPro"/>
</dbReference>
<evidence type="ECO:0000256" key="5">
    <source>
        <dbReference type="SAM" id="MobiDB-lite"/>
    </source>
</evidence>
<evidence type="ECO:0000256" key="2">
    <source>
        <dbReference type="ARBA" id="ARBA00022692"/>
    </source>
</evidence>
<sequence>MTAAAHGITDDDLEDEFLTPDPPARPFATFSWLGLPPRVSRISMYEICMLQILLCFLLRFRWGRRENERIKALFLEQCASLLSEQFAYVGPGSEVGREGSQPAEGSPGKEEDLVAFKESNACFQLWASGRRHLPRGMAITVDLQPRQDLLHVLRARVLPGEDSVTLEAGLSPEDVPPIILALSRRRHHRSLHLLTPDLLHHTSLLLLPVLLPDLDTAHFVVYADNAAPVPLALPPRLARRLNEHKHFFDHIHISDQNSTPVGGHPYLPPVILRARFLLPTTATGVKAHLLPLLQLVFDLLDHVAGGGVMLSEAARRRSKEVRAEIEAKKLRALQVAHQQEREWKRREKQRKEEEALARSTPEAKRKKEEKEMKKKRRDAEKSRWPKTRIS</sequence>
<dbReference type="Proteomes" id="UP000355283">
    <property type="component" value="Unassembled WGS sequence"/>
</dbReference>
<dbReference type="PANTHER" id="PTHR12883">
    <property type="entry name" value="ADIPOCYTE-SPECIFIC PROTEIN 4-RELATED"/>
    <property type="match status" value="1"/>
</dbReference>
<keyword evidence="2" id="KW-0812">Transmembrane</keyword>
<dbReference type="InterPro" id="IPR012879">
    <property type="entry name" value="CCDC47"/>
</dbReference>
<evidence type="ECO:0008006" key="8">
    <source>
        <dbReference type="Google" id="ProtNLM"/>
    </source>
</evidence>
<dbReference type="PANTHER" id="PTHR12883:SF0">
    <property type="entry name" value="PAT COMPLEX SUBUNIT CCDC47"/>
    <property type="match status" value="1"/>
</dbReference>
<dbReference type="GO" id="GO:0032469">
    <property type="term" value="P:endoplasmic reticulum calcium ion homeostasis"/>
    <property type="evidence" value="ECO:0007669"/>
    <property type="project" value="InterPro"/>
</dbReference>
<name>A0A4D9CRP1_9STRA</name>
<evidence type="ECO:0000256" key="1">
    <source>
        <dbReference type="ARBA" id="ARBA00004167"/>
    </source>
</evidence>
<dbReference type="Pfam" id="PF07946">
    <property type="entry name" value="CCDC47"/>
    <property type="match status" value="1"/>
</dbReference>
<comment type="caution">
    <text evidence="6">The sequence shown here is derived from an EMBL/GenBank/DDBJ whole genome shotgun (WGS) entry which is preliminary data.</text>
</comment>
<reference evidence="6 7" key="1">
    <citation type="submission" date="2019-01" db="EMBL/GenBank/DDBJ databases">
        <title>Nuclear Genome Assembly of the Microalgal Biofuel strain Nannochloropsis salina CCMP1776.</title>
        <authorList>
            <person name="Hovde B."/>
        </authorList>
    </citation>
    <scope>NUCLEOTIDE SEQUENCE [LARGE SCALE GENOMIC DNA]</scope>
    <source>
        <strain evidence="6 7">CCMP1776</strain>
    </source>
</reference>
<evidence type="ECO:0000256" key="4">
    <source>
        <dbReference type="ARBA" id="ARBA00023136"/>
    </source>
</evidence>
<evidence type="ECO:0000313" key="7">
    <source>
        <dbReference type="Proteomes" id="UP000355283"/>
    </source>
</evidence>
<evidence type="ECO:0000313" key="6">
    <source>
        <dbReference type="EMBL" id="TFJ81882.1"/>
    </source>
</evidence>
<feature type="compositionally biased region" description="Basic and acidic residues" evidence="5">
    <location>
        <begin position="338"/>
        <end position="383"/>
    </location>
</feature>
<feature type="region of interest" description="Disordered" evidence="5">
    <location>
        <begin position="337"/>
        <end position="390"/>
    </location>
</feature>
<keyword evidence="4" id="KW-0472">Membrane</keyword>
<dbReference type="EMBL" id="SDOX01000122">
    <property type="protein sequence ID" value="TFJ81882.1"/>
    <property type="molecule type" value="Genomic_DNA"/>
</dbReference>